<dbReference type="Gene3D" id="2.40.50.100">
    <property type="match status" value="1"/>
</dbReference>
<comment type="caution">
    <text evidence="10">The sequence shown here is derived from an EMBL/GenBank/DDBJ whole genome shotgun (WGS) entry which is preliminary data.</text>
</comment>
<feature type="domain" description="Multidrug resistance protein MdtA-like barrel-sandwich hybrid" evidence="7">
    <location>
        <begin position="63"/>
        <end position="206"/>
    </location>
</feature>
<dbReference type="PANTHER" id="PTHR30158">
    <property type="entry name" value="ACRA/E-RELATED COMPONENT OF DRUG EFFLUX TRANSPORTER"/>
    <property type="match status" value="1"/>
</dbReference>
<feature type="domain" description="Multidrug resistance protein MdtA-like alpha-helical hairpin" evidence="6">
    <location>
        <begin position="105"/>
        <end position="173"/>
    </location>
</feature>
<feature type="region of interest" description="Disordered" evidence="4">
    <location>
        <begin position="370"/>
        <end position="396"/>
    </location>
</feature>
<feature type="domain" description="Multidrug resistance protein MdtA-like C-terminal permuted SH3" evidence="9">
    <location>
        <begin position="306"/>
        <end position="366"/>
    </location>
</feature>
<evidence type="ECO:0000256" key="1">
    <source>
        <dbReference type="ARBA" id="ARBA00004196"/>
    </source>
</evidence>
<evidence type="ECO:0000259" key="8">
    <source>
        <dbReference type="Pfam" id="PF25944"/>
    </source>
</evidence>
<dbReference type="GO" id="GO:0005886">
    <property type="term" value="C:plasma membrane"/>
    <property type="evidence" value="ECO:0007669"/>
    <property type="project" value="TreeGrafter"/>
</dbReference>
<evidence type="ECO:0000259" key="6">
    <source>
        <dbReference type="Pfam" id="PF25876"/>
    </source>
</evidence>
<dbReference type="AlphaFoldDB" id="A0A936Z7K0"/>
<feature type="compositionally biased region" description="Low complexity" evidence="4">
    <location>
        <begin position="380"/>
        <end position="396"/>
    </location>
</feature>
<dbReference type="SUPFAM" id="SSF111369">
    <property type="entry name" value="HlyD-like secretion proteins"/>
    <property type="match status" value="1"/>
</dbReference>
<evidence type="ECO:0000313" key="11">
    <source>
        <dbReference type="Proteomes" id="UP000605848"/>
    </source>
</evidence>
<proteinExistence type="inferred from homology"/>
<evidence type="ECO:0000259" key="7">
    <source>
        <dbReference type="Pfam" id="PF25917"/>
    </source>
</evidence>
<dbReference type="InterPro" id="IPR058627">
    <property type="entry name" value="MdtA-like_C"/>
</dbReference>
<dbReference type="GO" id="GO:0030313">
    <property type="term" value="C:cell envelope"/>
    <property type="evidence" value="ECO:0007669"/>
    <property type="project" value="UniProtKB-SubCell"/>
</dbReference>
<dbReference type="Gene3D" id="2.40.420.20">
    <property type="match status" value="1"/>
</dbReference>
<organism evidence="10 11">
    <name type="scientific">Microvirga aerilata</name>
    <dbReference type="NCBI Taxonomy" id="670292"/>
    <lineage>
        <taxon>Bacteria</taxon>
        <taxon>Pseudomonadati</taxon>
        <taxon>Pseudomonadota</taxon>
        <taxon>Alphaproteobacteria</taxon>
        <taxon>Hyphomicrobiales</taxon>
        <taxon>Methylobacteriaceae</taxon>
        <taxon>Microvirga</taxon>
    </lineage>
</organism>
<dbReference type="Pfam" id="PF25944">
    <property type="entry name" value="Beta-barrel_RND"/>
    <property type="match status" value="1"/>
</dbReference>
<dbReference type="RefSeq" id="WP_202057213.1">
    <property type="nucleotide sequence ID" value="NZ_JAEQMY010000007.1"/>
</dbReference>
<sequence>MYSTQRSRLTACLIATTFLALSSGGALAQAGGAMPPPAVGVIQLQARPVPVVNELPGRIAATRTAEVRARVSGILQERVFQQGSRVKQGDVLFRIEPRLFRVRIDSAEASLQKAKAIQANARQQLERQKTLMDRNVTSGVAYDEAVANLAQADADVGLAEAALAEARINLDYTEVRAPITGIIGGALVTEGALVTAEGASALALIQQVDPVYADFTQSAQELLALKRAVEQKTLASPAPGEARVELVMDDGTVYGQPGRLLFASASVAPTTGQVTLRAEFPNPKGDLLPGMYVRVRLEQGVRQAGVTVPQRAVVRTAAGEAQVYVLGDDNTAQARNLTLGRSIGQDWVVEAGLDGSERIVVDGVQKVQAGGKVAPEPWKSASTEPTTTSATSKAVE</sequence>
<protein>
    <submittedName>
        <fullName evidence="10">Efflux RND transporter periplasmic adaptor subunit</fullName>
    </submittedName>
</protein>
<evidence type="ECO:0000256" key="3">
    <source>
        <dbReference type="SAM" id="Coils"/>
    </source>
</evidence>
<name>A0A936Z7K0_9HYPH</name>
<feature type="signal peptide" evidence="5">
    <location>
        <begin position="1"/>
        <end position="28"/>
    </location>
</feature>
<accession>A0A936Z7K0</accession>
<keyword evidence="3" id="KW-0175">Coiled coil</keyword>
<evidence type="ECO:0000256" key="4">
    <source>
        <dbReference type="SAM" id="MobiDB-lite"/>
    </source>
</evidence>
<comment type="similarity">
    <text evidence="2">Belongs to the membrane fusion protein (MFP) (TC 8.A.1) family.</text>
</comment>
<dbReference type="Pfam" id="PF25876">
    <property type="entry name" value="HH_MFP_RND"/>
    <property type="match status" value="1"/>
</dbReference>
<reference evidence="10" key="1">
    <citation type="submission" date="2021-01" db="EMBL/GenBank/DDBJ databases">
        <title>Microvirga sp.</title>
        <authorList>
            <person name="Kim M.K."/>
        </authorList>
    </citation>
    <scope>NUCLEOTIDE SEQUENCE</scope>
    <source>
        <strain evidence="10">5420S-16</strain>
    </source>
</reference>
<gene>
    <name evidence="10" type="ORF">JKG68_06570</name>
</gene>
<dbReference type="GO" id="GO:0046677">
    <property type="term" value="P:response to antibiotic"/>
    <property type="evidence" value="ECO:0007669"/>
    <property type="project" value="TreeGrafter"/>
</dbReference>
<dbReference type="FunFam" id="2.40.420.20:FF:000001">
    <property type="entry name" value="Efflux RND transporter periplasmic adaptor subunit"/>
    <property type="match status" value="1"/>
</dbReference>
<feature type="domain" description="Multidrug resistance protein MdtA-like beta-barrel" evidence="8">
    <location>
        <begin position="210"/>
        <end position="300"/>
    </location>
</feature>
<dbReference type="InterPro" id="IPR006143">
    <property type="entry name" value="RND_pump_MFP"/>
</dbReference>
<comment type="subcellular location">
    <subcellularLocation>
        <location evidence="1">Cell envelope</location>
    </subcellularLocation>
</comment>
<dbReference type="Pfam" id="PF25917">
    <property type="entry name" value="BSH_RND"/>
    <property type="match status" value="1"/>
</dbReference>
<dbReference type="Pfam" id="PF25967">
    <property type="entry name" value="RND-MFP_C"/>
    <property type="match status" value="1"/>
</dbReference>
<dbReference type="PANTHER" id="PTHR30158:SF3">
    <property type="entry name" value="MULTIDRUG EFFLUX PUMP SUBUNIT ACRA-RELATED"/>
    <property type="match status" value="1"/>
</dbReference>
<evidence type="ECO:0000259" key="9">
    <source>
        <dbReference type="Pfam" id="PF25967"/>
    </source>
</evidence>
<dbReference type="Gene3D" id="2.40.30.170">
    <property type="match status" value="1"/>
</dbReference>
<evidence type="ECO:0000256" key="5">
    <source>
        <dbReference type="SAM" id="SignalP"/>
    </source>
</evidence>
<dbReference type="Proteomes" id="UP000605848">
    <property type="component" value="Unassembled WGS sequence"/>
</dbReference>
<dbReference type="InterPro" id="IPR058625">
    <property type="entry name" value="MdtA-like_BSH"/>
</dbReference>
<keyword evidence="5" id="KW-0732">Signal</keyword>
<dbReference type="NCBIfam" id="TIGR01730">
    <property type="entry name" value="RND_mfp"/>
    <property type="match status" value="1"/>
</dbReference>
<feature type="coiled-coil region" evidence="3">
    <location>
        <begin position="104"/>
        <end position="131"/>
    </location>
</feature>
<feature type="chain" id="PRO_5036746099" evidence="5">
    <location>
        <begin position="29"/>
        <end position="396"/>
    </location>
</feature>
<evidence type="ECO:0000256" key="2">
    <source>
        <dbReference type="ARBA" id="ARBA00009477"/>
    </source>
</evidence>
<keyword evidence="11" id="KW-1185">Reference proteome</keyword>
<dbReference type="EMBL" id="JAEQMY010000007">
    <property type="protein sequence ID" value="MBL0403627.1"/>
    <property type="molecule type" value="Genomic_DNA"/>
</dbReference>
<dbReference type="GO" id="GO:0022857">
    <property type="term" value="F:transmembrane transporter activity"/>
    <property type="evidence" value="ECO:0007669"/>
    <property type="project" value="InterPro"/>
</dbReference>
<dbReference type="Gene3D" id="1.10.287.470">
    <property type="entry name" value="Helix hairpin bin"/>
    <property type="match status" value="1"/>
</dbReference>
<dbReference type="InterPro" id="IPR058624">
    <property type="entry name" value="MdtA-like_HH"/>
</dbReference>
<evidence type="ECO:0000313" key="10">
    <source>
        <dbReference type="EMBL" id="MBL0403627.1"/>
    </source>
</evidence>
<dbReference type="InterPro" id="IPR058626">
    <property type="entry name" value="MdtA-like_b-barrel"/>
</dbReference>